<dbReference type="AlphaFoldDB" id="A0A0E9PJC8"/>
<dbReference type="EMBL" id="GBXM01103948">
    <property type="protein sequence ID" value="JAH04629.1"/>
    <property type="molecule type" value="Transcribed_RNA"/>
</dbReference>
<evidence type="ECO:0000313" key="1">
    <source>
        <dbReference type="EMBL" id="JAH04629.1"/>
    </source>
</evidence>
<reference evidence="1" key="1">
    <citation type="submission" date="2014-11" db="EMBL/GenBank/DDBJ databases">
        <authorList>
            <person name="Amaro Gonzalez C."/>
        </authorList>
    </citation>
    <scope>NUCLEOTIDE SEQUENCE</scope>
</reference>
<sequence>MTSLQVSTNPLPCLQFSLLLVDLAVL</sequence>
<organism evidence="1">
    <name type="scientific">Anguilla anguilla</name>
    <name type="common">European freshwater eel</name>
    <name type="synonym">Muraena anguilla</name>
    <dbReference type="NCBI Taxonomy" id="7936"/>
    <lineage>
        <taxon>Eukaryota</taxon>
        <taxon>Metazoa</taxon>
        <taxon>Chordata</taxon>
        <taxon>Craniata</taxon>
        <taxon>Vertebrata</taxon>
        <taxon>Euteleostomi</taxon>
        <taxon>Actinopterygii</taxon>
        <taxon>Neopterygii</taxon>
        <taxon>Teleostei</taxon>
        <taxon>Anguilliformes</taxon>
        <taxon>Anguillidae</taxon>
        <taxon>Anguilla</taxon>
    </lineage>
</organism>
<proteinExistence type="predicted"/>
<protein>
    <submittedName>
        <fullName evidence="1">Uncharacterized protein</fullName>
    </submittedName>
</protein>
<name>A0A0E9PJC8_ANGAN</name>
<reference evidence="1" key="2">
    <citation type="journal article" date="2015" name="Fish Shellfish Immunol.">
        <title>Early steps in the European eel (Anguilla anguilla)-Vibrio vulnificus interaction in the gills: Role of the RtxA13 toxin.</title>
        <authorList>
            <person name="Callol A."/>
            <person name="Pajuelo D."/>
            <person name="Ebbesson L."/>
            <person name="Teles M."/>
            <person name="MacKenzie S."/>
            <person name="Amaro C."/>
        </authorList>
    </citation>
    <scope>NUCLEOTIDE SEQUENCE</scope>
</reference>
<accession>A0A0E9PJC8</accession>